<keyword evidence="7" id="KW-1185">Reference proteome</keyword>
<dbReference type="InterPro" id="IPR020476">
    <property type="entry name" value="Nudix_hydrolase"/>
</dbReference>
<evidence type="ECO:0000259" key="5">
    <source>
        <dbReference type="PROSITE" id="PS51462"/>
    </source>
</evidence>
<proteinExistence type="inferred from homology"/>
<feature type="domain" description="Nudix hydrolase" evidence="5">
    <location>
        <begin position="167"/>
        <end position="294"/>
    </location>
</feature>
<reference evidence="6 7" key="1">
    <citation type="submission" date="2017-11" db="EMBL/GenBank/DDBJ databases">
        <title>Genomic Encyclopedia of Archaeal and Bacterial Type Strains, Phase II (KMG-II): From Individual Species to Whole Genera.</title>
        <authorList>
            <person name="Goeker M."/>
        </authorList>
    </citation>
    <scope>NUCLEOTIDE SEQUENCE [LARGE SCALE GENOMIC DNA]</scope>
    <source>
        <strain evidence="6 7">DSM 22413</strain>
    </source>
</reference>
<evidence type="ECO:0000313" key="7">
    <source>
        <dbReference type="Proteomes" id="UP000231586"/>
    </source>
</evidence>
<evidence type="ECO:0000256" key="1">
    <source>
        <dbReference type="ARBA" id="ARBA00001946"/>
    </source>
</evidence>
<dbReference type="Proteomes" id="UP000231586">
    <property type="component" value="Unassembled WGS sequence"/>
</dbReference>
<dbReference type="EMBL" id="PGTZ01000006">
    <property type="protein sequence ID" value="PJI94584.1"/>
    <property type="molecule type" value="Genomic_DNA"/>
</dbReference>
<dbReference type="SUPFAM" id="SSF55811">
    <property type="entry name" value="Nudix"/>
    <property type="match status" value="1"/>
</dbReference>
<evidence type="ECO:0000313" key="6">
    <source>
        <dbReference type="EMBL" id="PJI94584.1"/>
    </source>
</evidence>
<dbReference type="AlphaFoldDB" id="A0A2M8WUJ0"/>
<dbReference type="Pfam" id="PF13671">
    <property type="entry name" value="AAA_33"/>
    <property type="match status" value="1"/>
</dbReference>
<dbReference type="Gene3D" id="3.90.79.10">
    <property type="entry name" value="Nucleoside Triphosphate Pyrophosphohydrolase"/>
    <property type="match status" value="1"/>
</dbReference>
<dbReference type="OrthoDB" id="2639622at2"/>
<comment type="cofactor">
    <cofactor evidence="1">
        <name>Mg(2+)</name>
        <dbReference type="ChEBI" id="CHEBI:18420"/>
    </cofactor>
</comment>
<dbReference type="InterPro" id="IPR015797">
    <property type="entry name" value="NUDIX_hydrolase-like_dom_sf"/>
</dbReference>
<evidence type="ECO:0000256" key="3">
    <source>
        <dbReference type="ARBA" id="ARBA00022801"/>
    </source>
</evidence>
<name>A0A2M8WUJ0_9MICO</name>
<comment type="similarity">
    <text evidence="2 4">Belongs to the Nudix hydrolase family.</text>
</comment>
<keyword evidence="3 4" id="KW-0378">Hydrolase</keyword>
<dbReference type="InterPro" id="IPR000086">
    <property type="entry name" value="NUDIX_hydrolase_dom"/>
</dbReference>
<evidence type="ECO:0000256" key="2">
    <source>
        <dbReference type="ARBA" id="ARBA00005582"/>
    </source>
</evidence>
<dbReference type="RefSeq" id="WP_157803659.1">
    <property type="nucleotide sequence ID" value="NZ_PGTZ01000006.1"/>
</dbReference>
<dbReference type="Pfam" id="PF00293">
    <property type="entry name" value="NUDIX"/>
    <property type="match status" value="1"/>
</dbReference>
<comment type="caution">
    <text evidence="6">The sequence shown here is derived from an EMBL/GenBank/DDBJ whole genome shotgun (WGS) entry which is preliminary data.</text>
</comment>
<dbReference type="PANTHER" id="PTHR43046">
    <property type="entry name" value="GDP-MANNOSE MANNOSYL HYDROLASE"/>
    <property type="match status" value="1"/>
</dbReference>
<protein>
    <submittedName>
        <fullName evidence="6">ADP-ribose pyrophosphatase YjhB (NUDIX family)</fullName>
    </submittedName>
</protein>
<accession>A0A2M8WUJ0</accession>
<dbReference type="PRINTS" id="PR00502">
    <property type="entry name" value="NUDIXFAMILY"/>
</dbReference>
<dbReference type="SUPFAM" id="SSF52540">
    <property type="entry name" value="P-loop containing nucleoside triphosphate hydrolases"/>
    <property type="match status" value="1"/>
</dbReference>
<dbReference type="InterPro" id="IPR020084">
    <property type="entry name" value="NUDIX_hydrolase_CS"/>
</dbReference>
<dbReference type="InterPro" id="IPR027417">
    <property type="entry name" value="P-loop_NTPase"/>
</dbReference>
<sequence>MTQVVLTCGPAGAGKSTYARRLEREGFVRLSFDETAWAAGHREHPLPPDVAAEVHAGLQRRLAESVGRGEDVVVDTSFWSRASRDAYRAALAPLGVELVVHLLATPRDVVLARLGDRRGTSPHDVVVPPDLAARYLDGFETPTPDEGPLVTVLTATHGGTPDGEGQPFRRTAAVALVDGGRVLLGRRTAAKTWFPCLWGLPGGHVEPGETVLETAVRELREELDVVVDPTDARPVARVDGPDYSMDVLVAERWHGTVRNACPREHDELRFVTVEEARGLELIDGDVLVRVLQAVLAAAAQRGAASSSSTRRTR</sequence>
<dbReference type="GO" id="GO:0016787">
    <property type="term" value="F:hydrolase activity"/>
    <property type="evidence" value="ECO:0007669"/>
    <property type="project" value="UniProtKB-KW"/>
</dbReference>
<evidence type="ECO:0000256" key="4">
    <source>
        <dbReference type="RuleBase" id="RU003476"/>
    </source>
</evidence>
<gene>
    <name evidence="6" type="ORF">CLV34_0428</name>
</gene>
<dbReference type="PROSITE" id="PS51462">
    <property type="entry name" value="NUDIX"/>
    <property type="match status" value="1"/>
</dbReference>
<dbReference type="PROSITE" id="PS00893">
    <property type="entry name" value="NUDIX_BOX"/>
    <property type="match status" value="1"/>
</dbReference>
<dbReference type="PANTHER" id="PTHR43046:SF2">
    <property type="entry name" value="8-OXO-DGTP DIPHOSPHATASE-RELATED"/>
    <property type="match status" value="1"/>
</dbReference>
<dbReference type="Gene3D" id="3.40.50.300">
    <property type="entry name" value="P-loop containing nucleotide triphosphate hydrolases"/>
    <property type="match status" value="1"/>
</dbReference>
<organism evidence="6 7">
    <name type="scientific">Luteimicrobium subarcticum</name>
    <dbReference type="NCBI Taxonomy" id="620910"/>
    <lineage>
        <taxon>Bacteria</taxon>
        <taxon>Bacillati</taxon>
        <taxon>Actinomycetota</taxon>
        <taxon>Actinomycetes</taxon>
        <taxon>Micrococcales</taxon>
        <taxon>Luteimicrobium</taxon>
    </lineage>
</organism>